<dbReference type="EMBL" id="RWGY01000051">
    <property type="protein sequence ID" value="TVU06398.1"/>
    <property type="molecule type" value="Genomic_DNA"/>
</dbReference>
<proteinExistence type="predicted"/>
<reference evidence="1 2" key="1">
    <citation type="journal article" date="2019" name="Sci. Rep.">
        <title>A high-quality genome of Eragrostis curvula grass provides insights into Poaceae evolution and supports new strategies to enhance forage quality.</title>
        <authorList>
            <person name="Carballo J."/>
            <person name="Santos B.A.C.M."/>
            <person name="Zappacosta D."/>
            <person name="Garbus I."/>
            <person name="Selva J.P."/>
            <person name="Gallo C.A."/>
            <person name="Diaz A."/>
            <person name="Albertini E."/>
            <person name="Caccamo M."/>
            <person name="Echenique V."/>
        </authorList>
    </citation>
    <scope>NUCLEOTIDE SEQUENCE [LARGE SCALE GENOMIC DNA]</scope>
    <source>
        <strain evidence="2">cv. Victoria</strain>
        <tissue evidence="1">Leaf</tissue>
    </source>
</reference>
<accession>A0A5J9T602</accession>
<dbReference type="Proteomes" id="UP000324897">
    <property type="component" value="Unassembled WGS sequence"/>
</dbReference>
<evidence type="ECO:0000313" key="1">
    <source>
        <dbReference type="EMBL" id="TVU06398.1"/>
    </source>
</evidence>
<organism evidence="1 2">
    <name type="scientific">Eragrostis curvula</name>
    <name type="common">weeping love grass</name>
    <dbReference type="NCBI Taxonomy" id="38414"/>
    <lineage>
        <taxon>Eukaryota</taxon>
        <taxon>Viridiplantae</taxon>
        <taxon>Streptophyta</taxon>
        <taxon>Embryophyta</taxon>
        <taxon>Tracheophyta</taxon>
        <taxon>Spermatophyta</taxon>
        <taxon>Magnoliopsida</taxon>
        <taxon>Liliopsida</taxon>
        <taxon>Poales</taxon>
        <taxon>Poaceae</taxon>
        <taxon>PACMAD clade</taxon>
        <taxon>Chloridoideae</taxon>
        <taxon>Eragrostideae</taxon>
        <taxon>Eragrostidinae</taxon>
        <taxon>Eragrostis</taxon>
    </lineage>
</organism>
<dbReference type="AlphaFoldDB" id="A0A5J9T602"/>
<evidence type="ECO:0000313" key="2">
    <source>
        <dbReference type="Proteomes" id="UP000324897"/>
    </source>
</evidence>
<sequence length="71" mass="8149">MAARKGMLRIGDFFKTITRGMTPEQAVKLKDNAKKIWDQMTKKDEGAAVVAGRRTRSLRSTTSRRLLLRKR</sequence>
<gene>
    <name evidence="1" type="ORF">EJB05_49610</name>
</gene>
<comment type="caution">
    <text evidence="1">The sequence shown here is derived from an EMBL/GenBank/DDBJ whole genome shotgun (WGS) entry which is preliminary data.</text>
</comment>
<keyword evidence="2" id="KW-1185">Reference proteome</keyword>
<protein>
    <submittedName>
        <fullName evidence="1">Uncharacterized protein</fullName>
    </submittedName>
</protein>
<dbReference type="Gramene" id="TVU06398">
    <property type="protein sequence ID" value="TVU06398"/>
    <property type="gene ID" value="EJB05_49610"/>
</dbReference>
<name>A0A5J9T602_9POAL</name>